<keyword evidence="4" id="KW-1185">Reference proteome</keyword>
<evidence type="ECO:0000313" key="3">
    <source>
        <dbReference type="EMBL" id="MBN3273663.1"/>
    </source>
</evidence>
<sequence length="76" mass="8853">MFWKFDLSSSSQLDSVLSRDGVVLSEVLDEEDVLQECKVNNQRLVQFLTLPENMVALVSYVTQEPGEEIDERRRYK</sequence>
<proteinExistence type="inferred from homology"/>
<evidence type="ECO:0000256" key="2">
    <source>
        <dbReference type="ARBA" id="ARBA00023306"/>
    </source>
</evidence>
<reference evidence="3" key="1">
    <citation type="journal article" date="2021" name="Cell">
        <title>Tracing the genetic footprints of vertebrate landing in non-teleost ray-finned fishes.</title>
        <authorList>
            <person name="Bi X."/>
            <person name="Wang K."/>
            <person name="Yang L."/>
            <person name="Pan H."/>
            <person name="Jiang H."/>
            <person name="Wei Q."/>
            <person name="Fang M."/>
            <person name="Yu H."/>
            <person name="Zhu C."/>
            <person name="Cai Y."/>
            <person name="He Y."/>
            <person name="Gan X."/>
            <person name="Zeng H."/>
            <person name="Yu D."/>
            <person name="Zhu Y."/>
            <person name="Jiang H."/>
            <person name="Qiu Q."/>
            <person name="Yang H."/>
            <person name="Zhang Y.E."/>
            <person name="Wang W."/>
            <person name="Zhu M."/>
            <person name="He S."/>
            <person name="Zhang G."/>
        </authorList>
    </citation>
    <scope>NUCLEOTIDE SEQUENCE</scope>
    <source>
        <strain evidence="3">Pddl_001</strain>
    </source>
</reference>
<name>A0ABS2XHN4_POLSP</name>
<evidence type="ECO:0000256" key="1">
    <source>
        <dbReference type="ARBA" id="ARBA00006180"/>
    </source>
</evidence>
<organism evidence="3 4">
    <name type="scientific">Polyodon spathula</name>
    <name type="common">North American paddlefish</name>
    <name type="synonym">Squalus spathula</name>
    <dbReference type="NCBI Taxonomy" id="7913"/>
    <lineage>
        <taxon>Eukaryota</taxon>
        <taxon>Metazoa</taxon>
        <taxon>Chordata</taxon>
        <taxon>Craniata</taxon>
        <taxon>Vertebrata</taxon>
        <taxon>Euteleostomi</taxon>
        <taxon>Actinopterygii</taxon>
        <taxon>Chondrostei</taxon>
        <taxon>Acipenseriformes</taxon>
        <taxon>Polyodontidae</taxon>
        <taxon>Polyodon</taxon>
    </lineage>
</organism>
<gene>
    <name evidence="3" type="primary">Ppp6r1</name>
    <name evidence="3" type="ORF">GTO93_0002127</name>
</gene>
<dbReference type="PANTHER" id="PTHR12634">
    <property type="entry name" value="SIT4 YEAST -ASSOCIATING PROTEIN-RELATED"/>
    <property type="match status" value="1"/>
</dbReference>
<keyword evidence="2" id="KW-0131">Cell cycle</keyword>
<dbReference type="EMBL" id="JAAWVQ010033052">
    <property type="protein sequence ID" value="MBN3273663.1"/>
    <property type="molecule type" value="Genomic_DNA"/>
</dbReference>
<dbReference type="PANTHER" id="PTHR12634:SF8">
    <property type="entry name" value="FIERY MOUNTAIN, ISOFORM D"/>
    <property type="match status" value="1"/>
</dbReference>
<comment type="similarity">
    <text evidence="1">Belongs to the SAPS family.</text>
</comment>
<comment type="caution">
    <text evidence="3">The sequence shown here is derived from an EMBL/GenBank/DDBJ whole genome shotgun (WGS) entry which is preliminary data.</text>
</comment>
<protein>
    <submittedName>
        <fullName evidence="3">PP6R1 phosphatase</fullName>
    </submittedName>
</protein>
<evidence type="ECO:0000313" key="4">
    <source>
        <dbReference type="Proteomes" id="UP001166093"/>
    </source>
</evidence>
<feature type="non-terminal residue" evidence="3">
    <location>
        <position position="76"/>
    </location>
</feature>
<dbReference type="InterPro" id="IPR007587">
    <property type="entry name" value="SAPS"/>
</dbReference>
<accession>A0ABS2XHN4</accession>
<feature type="non-terminal residue" evidence="3">
    <location>
        <position position="1"/>
    </location>
</feature>
<dbReference type="Proteomes" id="UP001166093">
    <property type="component" value="Unassembled WGS sequence"/>
</dbReference>